<reference evidence="4" key="1">
    <citation type="journal article" date="2023" name="Science">
        <title>Elucidation of the pathway for biosynthesis of saponin adjuvants from the soapbark tree.</title>
        <authorList>
            <person name="Reed J."/>
            <person name="Orme A."/>
            <person name="El-Demerdash A."/>
            <person name="Owen C."/>
            <person name="Martin L.B.B."/>
            <person name="Misra R.C."/>
            <person name="Kikuchi S."/>
            <person name="Rejzek M."/>
            <person name="Martin A.C."/>
            <person name="Harkess A."/>
            <person name="Leebens-Mack J."/>
            <person name="Louveau T."/>
            <person name="Stephenson M.J."/>
            <person name="Osbourn A."/>
        </authorList>
    </citation>
    <scope>NUCLEOTIDE SEQUENCE</scope>
    <source>
        <strain evidence="4">S10</strain>
    </source>
</reference>
<feature type="repeat" description="PPR" evidence="3">
    <location>
        <begin position="451"/>
        <end position="485"/>
    </location>
</feature>
<feature type="repeat" description="PPR" evidence="3">
    <location>
        <begin position="346"/>
        <end position="380"/>
    </location>
</feature>
<dbReference type="PANTHER" id="PTHR47936:SF1">
    <property type="entry name" value="PENTATRICOPEPTIDE REPEAT-CONTAINING PROTEIN GUN1, CHLOROPLASTIC"/>
    <property type="match status" value="1"/>
</dbReference>
<feature type="repeat" description="PPR" evidence="3">
    <location>
        <begin position="170"/>
        <end position="204"/>
    </location>
</feature>
<accession>A0AAD7M1I5</accession>
<organism evidence="4 5">
    <name type="scientific">Quillaja saponaria</name>
    <name type="common">Soap bark tree</name>
    <dbReference type="NCBI Taxonomy" id="32244"/>
    <lineage>
        <taxon>Eukaryota</taxon>
        <taxon>Viridiplantae</taxon>
        <taxon>Streptophyta</taxon>
        <taxon>Embryophyta</taxon>
        <taxon>Tracheophyta</taxon>
        <taxon>Spermatophyta</taxon>
        <taxon>Magnoliopsida</taxon>
        <taxon>eudicotyledons</taxon>
        <taxon>Gunneridae</taxon>
        <taxon>Pentapetalae</taxon>
        <taxon>rosids</taxon>
        <taxon>fabids</taxon>
        <taxon>Fabales</taxon>
        <taxon>Quillajaceae</taxon>
        <taxon>Quillaja</taxon>
    </lineage>
</organism>
<dbReference type="Proteomes" id="UP001163823">
    <property type="component" value="Chromosome 5"/>
</dbReference>
<dbReference type="Pfam" id="PF01535">
    <property type="entry name" value="PPR"/>
    <property type="match status" value="1"/>
</dbReference>
<dbReference type="PANTHER" id="PTHR47936">
    <property type="entry name" value="PPR_LONG DOMAIN-CONTAINING PROTEIN"/>
    <property type="match status" value="1"/>
</dbReference>
<dbReference type="Gene3D" id="1.25.40.10">
    <property type="entry name" value="Tetratricopeptide repeat domain"/>
    <property type="match status" value="4"/>
</dbReference>
<dbReference type="InterPro" id="IPR011990">
    <property type="entry name" value="TPR-like_helical_dom_sf"/>
</dbReference>
<dbReference type="GO" id="GO:0009507">
    <property type="term" value="C:chloroplast"/>
    <property type="evidence" value="ECO:0007669"/>
    <property type="project" value="TreeGrafter"/>
</dbReference>
<feature type="repeat" description="PPR" evidence="3">
    <location>
        <begin position="241"/>
        <end position="275"/>
    </location>
</feature>
<dbReference type="EMBL" id="JARAOO010000005">
    <property type="protein sequence ID" value="KAJ7968073.1"/>
    <property type="molecule type" value="Genomic_DNA"/>
</dbReference>
<proteinExistence type="inferred from homology"/>
<keyword evidence="5" id="KW-1185">Reference proteome</keyword>
<keyword evidence="2" id="KW-0677">Repeat</keyword>
<dbReference type="AlphaFoldDB" id="A0AAD7M1I5"/>
<dbReference type="SUPFAM" id="SSF81901">
    <property type="entry name" value="HCP-like"/>
    <property type="match status" value="1"/>
</dbReference>
<dbReference type="InterPro" id="IPR002885">
    <property type="entry name" value="PPR_rpt"/>
</dbReference>
<evidence type="ECO:0000256" key="3">
    <source>
        <dbReference type="PROSITE-ProRule" id="PRU00708"/>
    </source>
</evidence>
<comment type="caution">
    <text evidence="4">The sequence shown here is derived from an EMBL/GenBank/DDBJ whole genome shotgun (WGS) entry which is preliminary data.</text>
</comment>
<sequence length="662" mass="75428">MEISVLGPGLQTVLFHQSPTCFLSIPYVSPSSTRSRNTQLTSATTLSGEDHTFYGPPNKKSTIKVQKRHSKSYKERQAAVVEVQQSSDLNSALARLGKMLKVQDLNAILRHFGKLNRIQELYQLFQWMQENGKSNVSSYTSYIKFVGKNLDAVKALEIYNSIQDESTKNNVYICNSILNCLVRSGKFDTSTKLFDQMKQDGLIPDVVTYSTILAGCIKVKHGYPKALELIQDLENNRLHMDSVIYGAILAVCASNNKWEEAERYFNQMKKEGHSPNVYHYSSLLNAYSVGGNYKKADDLIQDMKSAGLVPNKVILTTLLKVYARGGFFDKSRELLNELESLGYAEDEMPYCLLMDGLAKAGQIHEAKQVFDEMREKCIKSGGYSHSIMISAFCRDGQFQEAKKLAWNFEATFDKYDLVILNTMLCAYCRAGEMDSVMKTLRKMDELAISPDYNTFHILIRYFCKEKMYLLAYQTMEDMHNKGHQPVEELCSSLMSSLGKIRAQSEAFSVYNMMRYSKRPMCKALHEKIVYILIEGRLLKDAYVVVKDNAKFISPPVIKKFVTTFMKSGNINLINDIMKTVHGCGYKIDQDLFCLAILRYIEQPDKKDLLLQLLLWMPGHGYTVDSTTRNLILKNSHLLGRQLIAEVLSKQQMMFRSTINTSR</sequence>
<evidence type="ECO:0000256" key="2">
    <source>
        <dbReference type="ARBA" id="ARBA00022737"/>
    </source>
</evidence>
<evidence type="ECO:0000313" key="5">
    <source>
        <dbReference type="Proteomes" id="UP001163823"/>
    </source>
</evidence>
<comment type="similarity">
    <text evidence="1">Belongs to the PPR family. P subfamily.</text>
</comment>
<protein>
    <submittedName>
        <fullName evidence="4">Pentatricopeptide repeat-containing protein</fullName>
    </submittedName>
</protein>
<evidence type="ECO:0000256" key="1">
    <source>
        <dbReference type="ARBA" id="ARBA00007626"/>
    </source>
</evidence>
<gene>
    <name evidence="4" type="ORF">O6P43_012230</name>
</gene>
<name>A0AAD7M1I5_QUISA</name>
<feature type="repeat" description="PPR" evidence="3">
    <location>
        <begin position="311"/>
        <end position="345"/>
    </location>
</feature>
<dbReference type="Pfam" id="PF13041">
    <property type="entry name" value="PPR_2"/>
    <property type="match status" value="4"/>
</dbReference>
<dbReference type="KEGG" id="qsa:O6P43_012230"/>
<dbReference type="NCBIfam" id="TIGR00756">
    <property type="entry name" value="PPR"/>
    <property type="match status" value="6"/>
</dbReference>
<feature type="repeat" description="PPR" evidence="3">
    <location>
        <begin position="276"/>
        <end position="310"/>
    </location>
</feature>
<dbReference type="GO" id="GO:0031930">
    <property type="term" value="P:mitochondria-nucleus signaling pathway"/>
    <property type="evidence" value="ECO:0007669"/>
    <property type="project" value="TreeGrafter"/>
</dbReference>
<feature type="repeat" description="PPR" evidence="3">
    <location>
        <begin position="416"/>
        <end position="450"/>
    </location>
</feature>
<evidence type="ECO:0000313" key="4">
    <source>
        <dbReference type="EMBL" id="KAJ7968073.1"/>
    </source>
</evidence>
<dbReference type="GO" id="GO:0010019">
    <property type="term" value="P:chloroplast-nucleus signaling pathway"/>
    <property type="evidence" value="ECO:0007669"/>
    <property type="project" value="TreeGrafter"/>
</dbReference>
<dbReference type="PROSITE" id="PS51375">
    <property type="entry name" value="PPR"/>
    <property type="match status" value="7"/>
</dbReference>